<reference evidence="10" key="1">
    <citation type="submission" date="2012-12" db="EMBL/GenBank/DDBJ databases">
        <authorList>
            <person name="Hellsten U."/>
            <person name="Grimwood J."/>
            <person name="Chapman J.A."/>
            <person name="Shapiro H."/>
            <person name="Aerts A."/>
            <person name="Otillar R.P."/>
            <person name="Terry A.Y."/>
            <person name="Boore J.L."/>
            <person name="Simakov O."/>
            <person name="Marletaz F."/>
            <person name="Cho S.-J."/>
            <person name="Edsinger-Gonzales E."/>
            <person name="Havlak P."/>
            <person name="Kuo D.-H."/>
            <person name="Larsson T."/>
            <person name="Lv J."/>
            <person name="Arendt D."/>
            <person name="Savage R."/>
            <person name="Osoegawa K."/>
            <person name="de Jong P."/>
            <person name="Lindberg D.R."/>
            <person name="Seaver E.C."/>
            <person name="Weisblat D.A."/>
            <person name="Putnam N.H."/>
            <person name="Grigoriev I.V."/>
            <person name="Rokhsar D.S."/>
        </authorList>
    </citation>
    <scope>NUCLEOTIDE SEQUENCE</scope>
    <source>
        <strain evidence="10">I ESC-2004</strain>
    </source>
</reference>
<feature type="non-terminal residue" evidence="8">
    <location>
        <position position="1"/>
    </location>
</feature>
<evidence type="ECO:0000256" key="7">
    <source>
        <dbReference type="SAM" id="Phobius"/>
    </source>
</evidence>
<evidence type="ECO:0000313" key="9">
    <source>
        <dbReference type="EnsemblMetazoa" id="CapteP38822"/>
    </source>
</evidence>
<evidence type="ECO:0000256" key="2">
    <source>
        <dbReference type="ARBA" id="ARBA00022692"/>
    </source>
</evidence>
<dbReference type="STRING" id="283909.R7UIG0"/>
<evidence type="ECO:0008006" key="11">
    <source>
        <dbReference type="Google" id="ProtNLM"/>
    </source>
</evidence>
<dbReference type="HOGENOM" id="CLU_105903_0_0_1"/>
<feature type="transmembrane region" description="Helical" evidence="7">
    <location>
        <begin position="68"/>
        <end position="85"/>
    </location>
</feature>
<evidence type="ECO:0000313" key="8">
    <source>
        <dbReference type="EMBL" id="ELU05888.1"/>
    </source>
</evidence>
<protein>
    <recommendedName>
        <fullName evidence="11">Phospholipid/glycerol acyltransferase domain-containing protein</fullName>
    </recommendedName>
</protein>
<accession>R7UIG0</accession>
<evidence type="ECO:0000256" key="3">
    <source>
        <dbReference type="ARBA" id="ARBA00022989"/>
    </source>
</evidence>
<dbReference type="OrthoDB" id="272512at2759"/>
<evidence type="ECO:0000256" key="6">
    <source>
        <dbReference type="ARBA" id="ARBA00023315"/>
    </source>
</evidence>
<dbReference type="Proteomes" id="UP000014760">
    <property type="component" value="Unassembled WGS sequence"/>
</dbReference>
<keyword evidence="4" id="KW-0443">Lipid metabolism</keyword>
<keyword evidence="5 7" id="KW-0472">Membrane</keyword>
<keyword evidence="6" id="KW-0012">Acyltransferase</keyword>
<proteinExistence type="predicted"/>
<dbReference type="EnsemblMetazoa" id="CapteT38822">
    <property type="protein sequence ID" value="CapteP38822"/>
    <property type="gene ID" value="CapteG38822"/>
</dbReference>
<feature type="transmembrane region" description="Helical" evidence="7">
    <location>
        <begin position="6"/>
        <end position="24"/>
    </location>
</feature>
<dbReference type="PANTHER" id="PTHR23063">
    <property type="entry name" value="PHOSPHOLIPID ACYLTRANSFERASE"/>
    <property type="match status" value="1"/>
</dbReference>
<feature type="non-terminal residue" evidence="8">
    <location>
        <position position="137"/>
    </location>
</feature>
<reference evidence="9" key="3">
    <citation type="submission" date="2015-06" db="UniProtKB">
        <authorList>
            <consortium name="EnsemblMetazoa"/>
        </authorList>
    </citation>
    <scope>IDENTIFICATION</scope>
</reference>
<dbReference type="PANTHER" id="PTHR23063:SF52">
    <property type="entry name" value="LYSOPHOSPHATIDYLCHOLINE ACYLTRANSFERASE"/>
    <property type="match status" value="1"/>
</dbReference>
<dbReference type="EMBL" id="KB301152">
    <property type="protein sequence ID" value="ELU05888.1"/>
    <property type="molecule type" value="Genomic_DNA"/>
</dbReference>
<evidence type="ECO:0000256" key="1">
    <source>
        <dbReference type="ARBA" id="ARBA00022679"/>
    </source>
</evidence>
<evidence type="ECO:0000313" key="10">
    <source>
        <dbReference type="Proteomes" id="UP000014760"/>
    </source>
</evidence>
<dbReference type="GO" id="GO:0005783">
    <property type="term" value="C:endoplasmic reticulum"/>
    <property type="evidence" value="ECO:0007669"/>
    <property type="project" value="TreeGrafter"/>
</dbReference>
<keyword evidence="2 7" id="KW-0812">Transmembrane</keyword>
<dbReference type="EMBL" id="AMQN01007687">
    <property type="status" value="NOT_ANNOTATED_CDS"/>
    <property type="molecule type" value="Genomic_DNA"/>
</dbReference>
<name>R7UIG0_CAPTE</name>
<gene>
    <name evidence="8" type="ORF">CAPTEDRAFT_38822</name>
</gene>
<keyword evidence="3 7" id="KW-1133">Transmembrane helix</keyword>
<dbReference type="OMA" id="TANSCIG"/>
<evidence type="ECO:0000256" key="4">
    <source>
        <dbReference type="ARBA" id="ARBA00023098"/>
    </source>
</evidence>
<evidence type="ECO:0000256" key="5">
    <source>
        <dbReference type="ARBA" id="ARBA00023136"/>
    </source>
</evidence>
<keyword evidence="1" id="KW-0808">Transferase</keyword>
<sequence>RTPFLHVVTFCVFFQIGIMSVTLVPIRLLGLTTSLVIAWIFASIALFGRTKEDEKRPLTGWRSWLRPLVVLFSRGVFFMGGFHWVEVKGKRALPSEAPLLATAPHSTYFDGLPVTFLGLTSVVAKSTASNVPFFGSE</sequence>
<feature type="transmembrane region" description="Helical" evidence="7">
    <location>
        <begin position="29"/>
        <end position="48"/>
    </location>
</feature>
<reference evidence="8 10" key="2">
    <citation type="journal article" date="2013" name="Nature">
        <title>Insights into bilaterian evolution from three spiralian genomes.</title>
        <authorList>
            <person name="Simakov O."/>
            <person name="Marletaz F."/>
            <person name="Cho S.J."/>
            <person name="Edsinger-Gonzales E."/>
            <person name="Havlak P."/>
            <person name="Hellsten U."/>
            <person name="Kuo D.H."/>
            <person name="Larsson T."/>
            <person name="Lv J."/>
            <person name="Arendt D."/>
            <person name="Savage R."/>
            <person name="Osoegawa K."/>
            <person name="de Jong P."/>
            <person name="Grimwood J."/>
            <person name="Chapman J.A."/>
            <person name="Shapiro H."/>
            <person name="Aerts A."/>
            <person name="Otillar R.P."/>
            <person name="Terry A.Y."/>
            <person name="Boore J.L."/>
            <person name="Grigoriev I.V."/>
            <person name="Lindberg D.R."/>
            <person name="Seaver E.C."/>
            <person name="Weisblat D.A."/>
            <person name="Putnam N.H."/>
            <person name="Rokhsar D.S."/>
        </authorList>
    </citation>
    <scope>NUCLEOTIDE SEQUENCE</scope>
    <source>
        <strain evidence="8 10">I ESC-2004</strain>
    </source>
</reference>
<dbReference type="GO" id="GO:0006629">
    <property type="term" value="P:lipid metabolic process"/>
    <property type="evidence" value="ECO:0007669"/>
    <property type="project" value="UniProtKB-KW"/>
</dbReference>
<keyword evidence="10" id="KW-1185">Reference proteome</keyword>
<dbReference type="GO" id="GO:0042171">
    <property type="term" value="F:lysophosphatidic acid acyltransferase activity"/>
    <property type="evidence" value="ECO:0007669"/>
    <property type="project" value="TreeGrafter"/>
</dbReference>
<dbReference type="AlphaFoldDB" id="R7UIG0"/>
<organism evidence="8">
    <name type="scientific">Capitella teleta</name>
    <name type="common">Polychaete worm</name>
    <dbReference type="NCBI Taxonomy" id="283909"/>
    <lineage>
        <taxon>Eukaryota</taxon>
        <taxon>Metazoa</taxon>
        <taxon>Spiralia</taxon>
        <taxon>Lophotrochozoa</taxon>
        <taxon>Annelida</taxon>
        <taxon>Polychaeta</taxon>
        <taxon>Sedentaria</taxon>
        <taxon>Scolecida</taxon>
        <taxon>Capitellidae</taxon>
        <taxon>Capitella</taxon>
    </lineage>
</organism>